<dbReference type="PANTHER" id="PTHR23317">
    <property type="entry name" value="DEDICATOR OF CYTOKINESIS DOCK"/>
    <property type="match status" value="1"/>
</dbReference>
<accession>A0ABD2QHX7</accession>
<proteinExistence type="predicted"/>
<dbReference type="PANTHER" id="PTHR23317:SF76">
    <property type="entry name" value="LD20667P"/>
    <property type="match status" value="1"/>
</dbReference>
<reference evidence="1 2" key="1">
    <citation type="submission" date="2024-11" db="EMBL/GenBank/DDBJ databases">
        <title>Adaptive evolution of stress response genes in parasites aligns with host niche diversity.</title>
        <authorList>
            <person name="Hahn C."/>
            <person name="Resl P."/>
        </authorList>
    </citation>
    <scope>NUCLEOTIDE SEQUENCE [LARGE SCALE GENOMIC DNA]</scope>
    <source>
        <strain evidence="1">EGGRZ-B1_66</strain>
        <tissue evidence="1">Body</tissue>
    </source>
</reference>
<organism evidence="1 2">
    <name type="scientific">Cichlidogyrus casuarinus</name>
    <dbReference type="NCBI Taxonomy" id="1844966"/>
    <lineage>
        <taxon>Eukaryota</taxon>
        <taxon>Metazoa</taxon>
        <taxon>Spiralia</taxon>
        <taxon>Lophotrochozoa</taxon>
        <taxon>Platyhelminthes</taxon>
        <taxon>Monogenea</taxon>
        <taxon>Monopisthocotylea</taxon>
        <taxon>Dactylogyridea</taxon>
        <taxon>Ancyrocephalidae</taxon>
        <taxon>Cichlidogyrus</taxon>
    </lineage>
</organism>
<dbReference type="AlphaFoldDB" id="A0ABD2QHX7"/>
<gene>
    <name evidence="1" type="primary">DOCK10_3</name>
    <name evidence="1" type="ORF">Ciccas_002550</name>
</gene>
<protein>
    <submittedName>
        <fullName evidence="1">Dedicator of cytokinesis protein 10</fullName>
    </submittedName>
</protein>
<sequence>MLVAEQGSWHEAALKLKKKNPESISLSGSNLDFSKARVLDQYVQFMYDQQEIQTRAMQWQDKSSSASSSYFLPIHHCLVRAMICILSDAHCPPHHLLNFLLKLQFFLDLVIKGATQYLCFTKRISMDRTAEIRFPKQFSDDITKLIRLISLQLNQICMVSQSEDQQSRDSTMERTGSMRIHDTATAAKACSLAQATQGKDLYALIGKDLAQITASFLMQLFNLMDRGFVLDRVRDLIVAVEIKQRMSVQEIDRCNELRCQMLKTLFEHEYFVQLNLPSLAITFQSG</sequence>
<keyword evidence="2" id="KW-1185">Reference proteome</keyword>
<dbReference type="EMBL" id="JBJKFK010000203">
    <property type="protein sequence ID" value="KAL3318787.1"/>
    <property type="molecule type" value="Genomic_DNA"/>
</dbReference>
<evidence type="ECO:0000313" key="1">
    <source>
        <dbReference type="EMBL" id="KAL3318787.1"/>
    </source>
</evidence>
<evidence type="ECO:0000313" key="2">
    <source>
        <dbReference type="Proteomes" id="UP001626550"/>
    </source>
</evidence>
<dbReference type="InterPro" id="IPR026791">
    <property type="entry name" value="DOCK"/>
</dbReference>
<comment type="caution">
    <text evidence="1">The sequence shown here is derived from an EMBL/GenBank/DDBJ whole genome shotgun (WGS) entry which is preliminary data.</text>
</comment>
<name>A0ABD2QHX7_9PLAT</name>
<dbReference type="Proteomes" id="UP001626550">
    <property type="component" value="Unassembled WGS sequence"/>
</dbReference>